<dbReference type="EMBL" id="CP129971">
    <property type="protein sequence ID" value="WMN11654.1"/>
    <property type="molecule type" value="Genomic_DNA"/>
</dbReference>
<name>A0AA51RE31_9BACT</name>
<dbReference type="InterPro" id="IPR016040">
    <property type="entry name" value="NAD(P)-bd_dom"/>
</dbReference>
<feature type="domain" description="NAD(P)-binding" evidence="1">
    <location>
        <begin position="8"/>
        <end position="223"/>
    </location>
</feature>
<evidence type="ECO:0000313" key="3">
    <source>
        <dbReference type="Proteomes" id="UP001230496"/>
    </source>
</evidence>
<dbReference type="PANTHER" id="PTHR15020:SF11">
    <property type="entry name" value="OS06G0360300 PROTEIN"/>
    <property type="match status" value="1"/>
</dbReference>
<accession>A0AA51RE31</accession>
<sequence length="240" mass="26939">MMKTLIVGASGTTGKHLVEQFLAARKEVKIIVRPTAKIPEFWHQNELVQIIHGNISEMKVDEMNEIISDCDSFASCLGHNLTFKGIFGKPRKLVADAVQLICDAISKNNPEQAVKFVLMNTVGNQNRDINEPISTAQKIVIALIRLLVPPQADNEKAADFLRIKVDQKDSNIEWVAVRPDALINEKSVTDYSLHPSPIRSAIFNPGETSRINVAHFMAQLILDDDLWNEWKGQMPVIYNE</sequence>
<dbReference type="SUPFAM" id="SSF51735">
    <property type="entry name" value="NAD(P)-binding Rossmann-fold domains"/>
    <property type="match status" value="1"/>
</dbReference>
<dbReference type="PANTHER" id="PTHR15020">
    <property type="entry name" value="FLAVIN REDUCTASE-RELATED"/>
    <property type="match status" value="1"/>
</dbReference>
<protein>
    <submittedName>
        <fullName evidence="2">SDR family oxidoreductase</fullName>
    </submittedName>
</protein>
<reference evidence="2 3" key="1">
    <citation type="submission" date="2023-08" db="EMBL/GenBank/DDBJ databases">
        <title>Comparative genomics and taxonomic characterization of three novel marine species of genus Marivirga.</title>
        <authorList>
            <person name="Muhammad N."/>
            <person name="Kim S.-G."/>
        </authorList>
    </citation>
    <scope>NUCLEOTIDE SEQUENCE [LARGE SCALE GENOMIC DNA]</scope>
    <source>
        <strain evidence="2 3">BDSF4-3</strain>
    </source>
</reference>
<dbReference type="RefSeq" id="WP_308349202.1">
    <property type="nucleotide sequence ID" value="NZ_CP129971.1"/>
</dbReference>
<evidence type="ECO:0000259" key="1">
    <source>
        <dbReference type="Pfam" id="PF13460"/>
    </source>
</evidence>
<organism evidence="2 3">
    <name type="scientific">Marivirga salinarum</name>
    <dbReference type="NCBI Taxonomy" id="3059078"/>
    <lineage>
        <taxon>Bacteria</taxon>
        <taxon>Pseudomonadati</taxon>
        <taxon>Bacteroidota</taxon>
        <taxon>Cytophagia</taxon>
        <taxon>Cytophagales</taxon>
        <taxon>Marivirgaceae</taxon>
        <taxon>Marivirga</taxon>
    </lineage>
</organism>
<dbReference type="AlphaFoldDB" id="A0AA51RE31"/>
<dbReference type="Gene3D" id="3.40.50.720">
    <property type="entry name" value="NAD(P)-binding Rossmann-like Domain"/>
    <property type="match status" value="1"/>
</dbReference>
<proteinExistence type="predicted"/>
<dbReference type="Proteomes" id="UP001230496">
    <property type="component" value="Chromosome"/>
</dbReference>
<dbReference type="Pfam" id="PF13460">
    <property type="entry name" value="NAD_binding_10"/>
    <property type="match status" value="1"/>
</dbReference>
<dbReference type="KEGG" id="msaa:QYS49_39160"/>
<gene>
    <name evidence="2" type="ORF">QYS49_39160</name>
</gene>
<dbReference type="InterPro" id="IPR036291">
    <property type="entry name" value="NAD(P)-bd_dom_sf"/>
</dbReference>
<evidence type="ECO:0000313" key="2">
    <source>
        <dbReference type="EMBL" id="WMN11654.1"/>
    </source>
</evidence>
<keyword evidence="3" id="KW-1185">Reference proteome</keyword>